<dbReference type="InterPro" id="IPR052710">
    <property type="entry name" value="CAAX_protease"/>
</dbReference>
<dbReference type="InterPro" id="IPR003675">
    <property type="entry name" value="Rce1/LyrA-like_dom"/>
</dbReference>
<keyword evidence="2" id="KW-0812">Transmembrane</keyword>
<keyword evidence="5" id="KW-1185">Reference proteome</keyword>
<organism evidence="4 5">
    <name type="scientific">Svornostia abyssi</name>
    <dbReference type="NCBI Taxonomy" id="2898438"/>
    <lineage>
        <taxon>Bacteria</taxon>
        <taxon>Bacillati</taxon>
        <taxon>Actinomycetota</taxon>
        <taxon>Thermoleophilia</taxon>
        <taxon>Solirubrobacterales</taxon>
        <taxon>Baekduiaceae</taxon>
        <taxon>Svornostia</taxon>
    </lineage>
</organism>
<feature type="compositionally biased region" description="Low complexity" evidence="1">
    <location>
        <begin position="1"/>
        <end position="10"/>
    </location>
</feature>
<feature type="region of interest" description="Disordered" evidence="1">
    <location>
        <begin position="1"/>
        <end position="25"/>
    </location>
</feature>
<gene>
    <name evidence="4" type="ORF">LRS13_03460</name>
</gene>
<keyword evidence="4" id="KW-0482">Metalloprotease</keyword>
<dbReference type="RefSeq" id="WP_353865080.1">
    <property type="nucleotide sequence ID" value="NZ_CP088295.1"/>
</dbReference>
<evidence type="ECO:0000313" key="4">
    <source>
        <dbReference type="EMBL" id="UUY04605.1"/>
    </source>
</evidence>
<feature type="compositionally biased region" description="Pro residues" evidence="1">
    <location>
        <begin position="11"/>
        <end position="24"/>
    </location>
</feature>
<sequence>MTSLPPAYVHPGPPPEPPEYPEGLPPLRQGADTWKWWTGLLVLALAFTVPIVLGIFAGIGIAVSGGDLEDDMPSGVLIALTFAQDIGFILAPLLMAGWLASRPKAEDFGLAPPRRPWIAALLLLGVYVTYVVISGIYLEIGGFEAEDQLPEELGVDESTVNLALVLFLVVVMAPVAEELLFRGYVYRALRNGAGVWGAALISGLLFGGIHLGSSPTEFIPPLMLLGVGLALLYQWTGSLYAPVALHAFNNSIAFGVSQDWGWEIPVTIAGSIIVSLLALKLLAQALGTRRSAAAGIVSAT</sequence>
<keyword evidence="2" id="KW-1133">Transmembrane helix</keyword>
<keyword evidence="4" id="KW-0378">Hydrolase</keyword>
<dbReference type="PANTHER" id="PTHR36435:SF1">
    <property type="entry name" value="CAAX AMINO TERMINAL PROTEASE FAMILY PROTEIN"/>
    <property type="match status" value="1"/>
</dbReference>
<keyword evidence="4" id="KW-0645">Protease</keyword>
<feature type="transmembrane region" description="Helical" evidence="2">
    <location>
        <begin position="160"/>
        <end position="181"/>
    </location>
</feature>
<evidence type="ECO:0000256" key="2">
    <source>
        <dbReference type="SAM" id="Phobius"/>
    </source>
</evidence>
<feature type="transmembrane region" description="Helical" evidence="2">
    <location>
        <begin position="264"/>
        <end position="283"/>
    </location>
</feature>
<reference evidence="5" key="1">
    <citation type="submission" date="2021-11" db="EMBL/GenBank/DDBJ databases">
        <title>Cultivation dependent microbiological survey of springs from the worlds oldest radium mine currently devoted to the extraction of radon-saturated water.</title>
        <authorList>
            <person name="Kapinusova G."/>
            <person name="Smrhova T."/>
            <person name="Strejcek M."/>
            <person name="Suman J."/>
            <person name="Jani K."/>
            <person name="Pajer P."/>
            <person name="Uhlik O."/>
        </authorList>
    </citation>
    <scope>NUCLEOTIDE SEQUENCE [LARGE SCALE GENOMIC DNA]</scope>
    <source>
        <strain evidence="5">J379</strain>
    </source>
</reference>
<evidence type="ECO:0000313" key="5">
    <source>
        <dbReference type="Proteomes" id="UP001058860"/>
    </source>
</evidence>
<dbReference type="Pfam" id="PF02517">
    <property type="entry name" value="Rce1-like"/>
    <property type="match status" value="1"/>
</dbReference>
<dbReference type="EMBL" id="CP088295">
    <property type="protein sequence ID" value="UUY04605.1"/>
    <property type="molecule type" value="Genomic_DNA"/>
</dbReference>
<feature type="transmembrane region" description="Helical" evidence="2">
    <location>
        <begin position="75"/>
        <end position="96"/>
    </location>
</feature>
<evidence type="ECO:0000256" key="1">
    <source>
        <dbReference type="SAM" id="MobiDB-lite"/>
    </source>
</evidence>
<feature type="transmembrane region" description="Helical" evidence="2">
    <location>
        <begin position="36"/>
        <end position="63"/>
    </location>
</feature>
<evidence type="ECO:0000259" key="3">
    <source>
        <dbReference type="Pfam" id="PF02517"/>
    </source>
</evidence>
<accession>A0ABY5PIY5</accession>
<dbReference type="GO" id="GO:0008237">
    <property type="term" value="F:metallopeptidase activity"/>
    <property type="evidence" value="ECO:0007669"/>
    <property type="project" value="UniProtKB-KW"/>
</dbReference>
<protein>
    <submittedName>
        <fullName evidence="4">CPBP family intramembrane metalloprotease</fullName>
    </submittedName>
</protein>
<feature type="transmembrane region" description="Helical" evidence="2">
    <location>
        <begin position="117"/>
        <end position="140"/>
    </location>
</feature>
<keyword evidence="2" id="KW-0472">Membrane</keyword>
<dbReference type="PANTHER" id="PTHR36435">
    <property type="entry name" value="SLR1288 PROTEIN"/>
    <property type="match status" value="1"/>
</dbReference>
<dbReference type="Proteomes" id="UP001058860">
    <property type="component" value="Chromosome"/>
</dbReference>
<feature type="transmembrane region" description="Helical" evidence="2">
    <location>
        <begin position="193"/>
        <end position="212"/>
    </location>
</feature>
<name>A0ABY5PIY5_9ACTN</name>
<proteinExistence type="predicted"/>
<feature type="domain" description="CAAX prenyl protease 2/Lysostaphin resistance protein A-like" evidence="3">
    <location>
        <begin position="161"/>
        <end position="251"/>
    </location>
</feature>